<evidence type="ECO:0000256" key="4">
    <source>
        <dbReference type="ARBA" id="ARBA00022759"/>
    </source>
</evidence>
<evidence type="ECO:0000256" key="1">
    <source>
        <dbReference type="ARBA" id="ARBA00002663"/>
    </source>
</evidence>
<dbReference type="InterPro" id="IPR020568">
    <property type="entry name" value="Ribosomal_Su5_D2-typ_SF"/>
</dbReference>
<dbReference type="NCBIfam" id="TIGR00188">
    <property type="entry name" value="rnpA"/>
    <property type="match status" value="1"/>
</dbReference>
<dbReference type="Pfam" id="PF00825">
    <property type="entry name" value="Ribonuclease_P"/>
    <property type="match status" value="1"/>
</dbReference>
<evidence type="ECO:0000256" key="8">
    <source>
        <dbReference type="NCBIfam" id="TIGR00188"/>
    </source>
</evidence>
<dbReference type="HAMAP" id="MF_00227">
    <property type="entry name" value="RNase_P"/>
    <property type="match status" value="1"/>
</dbReference>
<dbReference type="PANTHER" id="PTHR33992">
    <property type="entry name" value="RIBONUCLEASE P PROTEIN COMPONENT"/>
    <property type="match status" value="1"/>
</dbReference>
<keyword evidence="10" id="KW-1185">Reference proteome</keyword>
<evidence type="ECO:0000256" key="2">
    <source>
        <dbReference type="ARBA" id="ARBA00022694"/>
    </source>
</evidence>
<dbReference type="EC" id="3.1.26.5" evidence="7 8"/>
<keyword evidence="6 7" id="KW-0694">RNA-binding</keyword>
<name>A0ABT8KZS6_9BACT</name>
<protein>
    <recommendedName>
        <fullName evidence="7 8">Ribonuclease P protein component</fullName>
        <shortName evidence="7">RNase P protein</shortName>
        <shortName evidence="7">RNaseP protein</shortName>
        <ecNumber evidence="7 8">3.1.26.5</ecNumber>
    </recommendedName>
    <alternativeName>
        <fullName evidence="7">Protein C5</fullName>
    </alternativeName>
</protein>
<dbReference type="Gene3D" id="3.30.230.10">
    <property type="match status" value="1"/>
</dbReference>
<dbReference type="RefSeq" id="WP_346755105.1">
    <property type="nucleotide sequence ID" value="NZ_JAUJEA010000015.1"/>
</dbReference>
<comment type="similarity">
    <text evidence="7">Belongs to the RnpA family.</text>
</comment>
<dbReference type="PROSITE" id="PS00648">
    <property type="entry name" value="RIBONUCLEASE_P"/>
    <property type="match status" value="1"/>
</dbReference>
<evidence type="ECO:0000256" key="5">
    <source>
        <dbReference type="ARBA" id="ARBA00022801"/>
    </source>
</evidence>
<organism evidence="9 10">
    <name type="scientific">Splendidivirga corallicola</name>
    <dbReference type="NCBI Taxonomy" id="3051826"/>
    <lineage>
        <taxon>Bacteria</taxon>
        <taxon>Pseudomonadati</taxon>
        <taxon>Bacteroidota</taxon>
        <taxon>Cytophagia</taxon>
        <taxon>Cytophagales</taxon>
        <taxon>Splendidivirgaceae</taxon>
        <taxon>Splendidivirga</taxon>
    </lineage>
</organism>
<dbReference type="Proteomes" id="UP001172082">
    <property type="component" value="Unassembled WGS sequence"/>
</dbReference>
<sequence>MNDNARKKAQYTFSKNERLNSKKLIQELFTKGSSFCLYPIKIIYLHQASDAEGSNKVLFTVSKKRFKKAVDRNKIKRRLREAYRLNKYQLLDPDLSGDPLLIAYIYIGRDILSFKEIESKLKDSLLRLKNKMI</sequence>
<dbReference type="PANTHER" id="PTHR33992:SF1">
    <property type="entry name" value="RIBONUCLEASE P PROTEIN COMPONENT"/>
    <property type="match status" value="1"/>
</dbReference>
<dbReference type="InterPro" id="IPR000100">
    <property type="entry name" value="RNase_P"/>
</dbReference>
<keyword evidence="5 7" id="KW-0378">Hydrolase</keyword>
<evidence type="ECO:0000313" key="10">
    <source>
        <dbReference type="Proteomes" id="UP001172082"/>
    </source>
</evidence>
<keyword evidence="2 7" id="KW-0819">tRNA processing</keyword>
<evidence type="ECO:0000313" key="9">
    <source>
        <dbReference type="EMBL" id="MDN5205083.1"/>
    </source>
</evidence>
<accession>A0ABT8KZS6</accession>
<evidence type="ECO:0000256" key="3">
    <source>
        <dbReference type="ARBA" id="ARBA00022722"/>
    </source>
</evidence>
<evidence type="ECO:0000256" key="6">
    <source>
        <dbReference type="ARBA" id="ARBA00022884"/>
    </source>
</evidence>
<comment type="caution">
    <text evidence="9">The sequence shown here is derived from an EMBL/GenBank/DDBJ whole genome shotgun (WGS) entry which is preliminary data.</text>
</comment>
<dbReference type="EMBL" id="JAUJEA010000015">
    <property type="protein sequence ID" value="MDN5205083.1"/>
    <property type="molecule type" value="Genomic_DNA"/>
</dbReference>
<proteinExistence type="inferred from homology"/>
<evidence type="ECO:0000256" key="7">
    <source>
        <dbReference type="HAMAP-Rule" id="MF_00227"/>
    </source>
</evidence>
<dbReference type="InterPro" id="IPR014721">
    <property type="entry name" value="Ribsml_uS5_D2-typ_fold_subgr"/>
</dbReference>
<keyword evidence="4 7" id="KW-0255">Endonuclease</keyword>
<gene>
    <name evidence="7 9" type="primary">rnpA</name>
    <name evidence="9" type="ORF">QQ008_27085</name>
</gene>
<comment type="function">
    <text evidence="1 7">RNaseP catalyzes the removal of the 5'-leader sequence from pre-tRNA to produce the mature 5'-terminus. It can also cleave other RNA substrates such as 4.5S RNA. The protein component plays an auxiliary but essential role in vivo by binding to the 5'-leader sequence and broadening the substrate specificity of the ribozyme.</text>
</comment>
<dbReference type="InterPro" id="IPR020539">
    <property type="entry name" value="RNase_P_CS"/>
</dbReference>
<dbReference type="GO" id="GO:0004526">
    <property type="term" value="F:ribonuclease P activity"/>
    <property type="evidence" value="ECO:0007669"/>
    <property type="project" value="UniProtKB-EC"/>
</dbReference>
<comment type="catalytic activity">
    <reaction evidence="7">
        <text>Endonucleolytic cleavage of RNA, removing 5'-extranucleotides from tRNA precursor.</text>
        <dbReference type="EC" id="3.1.26.5"/>
    </reaction>
</comment>
<keyword evidence="3 7" id="KW-0540">Nuclease</keyword>
<dbReference type="SUPFAM" id="SSF54211">
    <property type="entry name" value="Ribosomal protein S5 domain 2-like"/>
    <property type="match status" value="1"/>
</dbReference>
<comment type="subunit">
    <text evidence="7">Consists of a catalytic RNA component (M1 or rnpB) and a protein subunit.</text>
</comment>
<reference evidence="9" key="1">
    <citation type="submission" date="2023-06" db="EMBL/GenBank/DDBJ databases">
        <title>Genomic of Parafulvivirga corallium.</title>
        <authorList>
            <person name="Wang G."/>
        </authorList>
    </citation>
    <scope>NUCLEOTIDE SEQUENCE</scope>
    <source>
        <strain evidence="9">BMA10</strain>
    </source>
</reference>